<organism evidence="2 3">
    <name type="scientific">Solitalea koreensis</name>
    <dbReference type="NCBI Taxonomy" id="543615"/>
    <lineage>
        <taxon>Bacteria</taxon>
        <taxon>Pseudomonadati</taxon>
        <taxon>Bacteroidota</taxon>
        <taxon>Sphingobacteriia</taxon>
        <taxon>Sphingobacteriales</taxon>
        <taxon>Sphingobacteriaceae</taxon>
        <taxon>Solitalea</taxon>
    </lineage>
</organism>
<dbReference type="PANTHER" id="PTHR46124:SF2">
    <property type="entry name" value="D-AMINOACYL-TRNA DEACYLASE"/>
    <property type="match status" value="1"/>
</dbReference>
<dbReference type="RefSeq" id="WP_142601417.1">
    <property type="nucleotide sequence ID" value="NZ_FXSZ01000002.1"/>
</dbReference>
<feature type="binding site" evidence="1">
    <location>
        <position position="185"/>
    </location>
    <ligand>
        <name>a divalent metal cation</name>
        <dbReference type="ChEBI" id="CHEBI:60240"/>
        <label>1</label>
    </ligand>
</feature>
<gene>
    <name evidence="2" type="ORF">SAMN06265350_10219</name>
</gene>
<dbReference type="Gene3D" id="3.20.20.140">
    <property type="entry name" value="Metal-dependent hydrolases"/>
    <property type="match status" value="1"/>
</dbReference>
<dbReference type="Pfam" id="PF01026">
    <property type="entry name" value="TatD_DNase"/>
    <property type="match status" value="1"/>
</dbReference>
<dbReference type="InterPro" id="IPR032466">
    <property type="entry name" value="Metal_Hydrolase"/>
</dbReference>
<protein>
    <submittedName>
        <fullName evidence="2">TatD DNase family protein</fullName>
    </submittedName>
</protein>
<dbReference type="OrthoDB" id="664222at2"/>
<dbReference type="InterPro" id="IPR001130">
    <property type="entry name" value="TatD-like"/>
</dbReference>
<dbReference type="Proteomes" id="UP000315971">
    <property type="component" value="Unassembled WGS sequence"/>
</dbReference>
<dbReference type="GO" id="GO:0005829">
    <property type="term" value="C:cytosol"/>
    <property type="evidence" value="ECO:0007669"/>
    <property type="project" value="TreeGrafter"/>
</dbReference>
<dbReference type="PANTHER" id="PTHR46124">
    <property type="entry name" value="D-AMINOACYL-TRNA DEACYLASE"/>
    <property type="match status" value="1"/>
</dbReference>
<feature type="binding site" evidence="1">
    <location>
        <position position="136"/>
    </location>
    <ligand>
        <name>a divalent metal cation</name>
        <dbReference type="ChEBI" id="CHEBI:60240"/>
        <label>2</label>
    </ligand>
</feature>
<evidence type="ECO:0000313" key="3">
    <source>
        <dbReference type="Proteomes" id="UP000315971"/>
    </source>
</evidence>
<name>A0A521B9J4_9SPHI</name>
<dbReference type="SUPFAM" id="SSF51556">
    <property type="entry name" value="Metallo-dependent hydrolases"/>
    <property type="match status" value="1"/>
</dbReference>
<feature type="binding site" evidence="1">
    <location>
        <position position="114"/>
    </location>
    <ligand>
        <name>a divalent metal cation</name>
        <dbReference type="ChEBI" id="CHEBI:60240"/>
        <label>2</label>
    </ligand>
</feature>
<dbReference type="GO" id="GO:0046872">
    <property type="term" value="F:metal ion binding"/>
    <property type="evidence" value="ECO:0007669"/>
    <property type="project" value="UniProtKB-KW"/>
</dbReference>
<feature type="binding site" evidence="1">
    <location>
        <position position="79"/>
    </location>
    <ligand>
        <name>a divalent metal cation</name>
        <dbReference type="ChEBI" id="CHEBI:60240"/>
        <label>1</label>
    </ligand>
</feature>
<keyword evidence="3" id="KW-1185">Reference proteome</keyword>
<dbReference type="AlphaFoldDB" id="A0A521B9J4"/>
<proteinExistence type="predicted"/>
<keyword evidence="1" id="KW-0479">Metal-binding</keyword>
<evidence type="ECO:0000313" key="2">
    <source>
        <dbReference type="EMBL" id="SMO43759.1"/>
    </source>
</evidence>
<dbReference type="EMBL" id="FXSZ01000002">
    <property type="protein sequence ID" value="SMO43759.1"/>
    <property type="molecule type" value="Genomic_DNA"/>
</dbReference>
<dbReference type="GO" id="GO:0016788">
    <property type="term" value="F:hydrolase activity, acting on ester bonds"/>
    <property type="evidence" value="ECO:0007669"/>
    <property type="project" value="InterPro"/>
</dbReference>
<evidence type="ECO:0000256" key="1">
    <source>
        <dbReference type="PIRSR" id="PIRSR005902-1"/>
    </source>
</evidence>
<reference evidence="2 3" key="1">
    <citation type="submission" date="2017-05" db="EMBL/GenBank/DDBJ databases">
        <authorList>
            <person name="Varghese N."/>
            <person name="Submissions S."/>
        </authorList>
    </citation>
    <scope>NUCLEOTIDE SEQUENCE [LARGE SCALE GENOMIC DNA]</scope>
    <source>
        <strain evidence="2 3">DSM 21342</strain>
    </source>
</reference>
<dbReference type="PIRSF" id="PIRSF005902">
    <property type="entry name" value="DNase_TatD"/>
    <property type="match status" value="1"/>
</dbReference>
<sequence>MKPSSNYYINIHSHRKPILDNEFTIRNAFHFLERKDLDQLNYAVSVGIHPWHVAKSDLEKSMKRLERCLQSSKVLAIGECGLDRSIAISIDLQRSYFATQFELAQRYRKPIIIHSVRSYYDFVPYLKASNVPFIFHRFQGNAQELAQLMKHKAYFSFGKSLIQNHAVQIELFKKIPLNRLFLETDNTNVSIDQVYEKAADLRNIESGEVKLLVFNNFATVFEERANEY</sequence>
<accession>A0A521B9J4</accession>